<accession>A0A2U3D7S4</accession>
<dbReference type="InterPro" id="IPR004467">
    <property type="entry name" value="Or_phspho_trans_dom"/>
</dbReference>
<dbReference type="GO" id="GO:0004588">
    <property type="term" value="F:orotate phosphoribosyltransferase activity"/>
    <property type="evidence" value="ECO:0007669"/>
    <property type="project" value="UniProtKB-UniRule"/>
</dbReference>
<gene>
    <name evidence="6" type="primary">pyrE</name>
    <name evidence="8" type="ORF">BM613_08990</name>
</gene>
<dbReference type="PANTHER" id="PTHR19278">
    <property type="entry name" value="OROTATE PHOSPHORIBOSYLTRANSFERASE"/>
    <property type="match status" value="1"/>
</dbReference>
<dbReference type="AlphaFoldDB" id="A0A2U3D7S4"/>
<dbReference type="OrthoDB" id="9802134at2"/>
<dbReference type="PANTHER" id="PTHR19278:SF9">
    <property type="entry name" value="URIDINE 5'-MONOPHOSPHATE SYNTHASE"/>
    <property type="match status" value="1"/>
</dbReference>
<dbReference type="InterPro" id="IPR000836">
    <property type="entry name" value="PRTase_dom"/>
</dbReference>
<evidence type="ECO:0000256" key="6">
    <source>
        <dbReference type="HAMAP-Rule" id="MF_01208"/>
    </source>
</evidence>
<protein>
    <recommendedName>
        <fullName evidence="2 6">Orotate phosphoribosyltransferase</fullName>
        <shortName evidence="6">OPRT</shortName>
        <shortName evidence="6">OPRTase</shortName>
        <ecNumber evidence="2 6">2.4.2.10</ecNumber>
    </recommendedName>
</protein>
<dbReference type="NCBIfam" id="TIGR00336">
    <property type="entry name" value="pyrE"/>
    <property type="match status" value="1"/>
</dbReference>
<proteinExistence type="inferred from homology"/>
<dbReference type="InterPro" id="IPR023031">
    <property type="entry name" value="OPRT"/>
</dbReference>
<evidence type="ECO:0000256" key="1">
    <source>
        <dbReference type="ARBA" id="ARBA00004889"/>
    </source>
</evidence>
<keyword evidence="4 6" id="KW-0808">Transferase</keyword>
<sequence length="208" mass="22668">MTDRELLAYTLLQIGAISLRPQEPFLWTSGIQSPIYCDNRLTLSHVIARRLVIDSFVARISEQFPQIECVAGTATAGIPHAAWIAERLGLPMVYVRNSAKSHGKQNQVEGRLLASQKVLVIEDTISTGGSSLAAVAALEQECAHVLGVAAIFNYGFASAAEAFAKKNLPLLSLTDFATLIQVALRMQRIEEGDVEALEQFVQNPYGRT</sequence>
<dbReference type="RefSeq" id="WP_109430855.1">
    <property type="nucleotide sequence ID" value="NZ_MPDK01000014.1"/>
</dbReference>
<comment type="caution">
    <text evidence="6">Lacks conserved residue(s) required for the propagation of feature annotation.</text>
</comment>
<dbReference type="GO" id="GO:0044205">
    <property type="term" value="P:'de novo' UMP biosynthetic process"/>
    <property type="evidence" value="ECO:0007669"/>
    <property type="project" value="UniProtKB-UniRule"/>
</dbReference>
<feature type="binding site" evidence="6">
    <location>
        <position position="100"/>
    </location>
    <ligand>
        <name>5-phospho-alpha-D-ribose 1-diphosphate</name>
        <dbReference type="ChEBI" id="CHEBI:58017"/>
        <note>ligand shared between dimeric partners</note>
    </ligand>
</feature>
<dbReference type="HAMAP" id="MF_01208">
    <property type="entry name" value="PyrE"/>
    <property type="match status" value="1"/>
</dbReference>
<feature type="binding site" description="in other chain" evidence="6">
    <location>
        <begin position="122"/>
        <end position="130"/>
    </location>
    <ligand>
        <name>5-phospho-alpha-D-ribose 1-diphosphate</name>
        <dbReference type="ChEBI" id="CHEBI:58017"/>
        <note>ligand shared between dimeric partners</note>
    </ligand>
</feature>
<comment type="pathway">
    <text evidence="1 6">Pyrimidine metabolism; UMP biosynthesis via de novo pathway; UMP from orotate: step 1/2.</text>
</comment>
<dbReference type="GO" id="GO:0000287">
    <property type="term" value="F:magnesium ion binding"/>
    <property type="evidence" value="ECO:0007669"/>
    <property type="project" value="UniProtKB-UniRule"/>
</dbReference>
<comment type="function">
    <text evidence="6">Catalyzes the transfer of a ribosyl phosphate group from 5-phosphoribose 1-diphosphate to orotate, leading to the formation of orotidine monophosphate (OMP).</text>
</comment>
<comment type="cofactor">
    <cofactor evidence="6">
        <name>Mg(2+)</name>
        <dbReference type="ChEBI" id="CHEBI:18420"/>
    </cofactor>
</comment>
<dbReference type="UniPathway" id="UPA00070">
    <property type="reaction ID" value="UER00119"/>
</dbReference>
<organism evidence="8 9">
    <name type="scientific">Sulfoacidibacillus thermotolerans</name>
    <name type="common">Acidibacillus sulfuroxidans</name>
    <dbReference type="NCBI Taxonomy" id="1765684"/>
    <lineage>
        <taxon>Bacteria</taxon>
        <taxon>Bacillati</taxon>
        <taxon>Bacillota</taxon>
        <taxon>Bacilli</taxon>
        <taxon>Bacillales</taxon>
        <taxon>Alicyclobacillaceae</taxon>
        <taxon>Sulfoacidibacillus</taxon>
    </lineage>
</organism>
<evidence type="ECO:0000313" key="9">
    <source>
        <dbReference type="Proteomes" id="UP000245380"/>
    </source>
</evidence>
<dbReference type="GO" id="GO:0019856">
    <property type="term" value="P:pyrimidine nucleobase biosynthetic process"/>
    <property type="evidence" value="ECO:0007669"/>
    <property type="project" value="TreeGrafter"/>
</dbReference>
<dbReference type="EMBL" id="MPDK01000014">
    <property type="protein sequence ID" value="PWI57328.1"/>
    <property type="molecule type" value="Genomic_DNA"/>
</dbReference>
<name>A0A2U3D7S4_SULT2</name>
<evidence type="ECO:0000256" key="5">
    <source>
        <dbReference type="ARBA" id="ARBA00022975"/>
    </source>
</evidence>
<dbReference type="Proteomes" id="UP000245380">
    <property type="component" value="Unassembled WGS sequence"/>
</dbReference>
<dbReference type="InterPro" id="IPR029057">
    <property type="entry name" value="PRTase-like"/>
</dbReference>
<comment type="catalytic activity">
    <reaction evidence="6">
        <text>orotidine 5'-phosphate + diphosphate = orotate + 5-phospho-alpha-D-ribose 1-diphosphate</text>
        <dbReference type="Rhea" id="RHEA:10380"/>
        <dbReference type="ChEBI" id="CHEBI:30839"/>
        <dbReference type="ChEBI" id="CHEBI:33019"/>
        <dbReference type="ChEBI" id="CHEBI:57538"/>
        <dbReference type="ChEBI" id="CHEBI:58017"/>
        <dbReference type="EC" id="2.4.2.10"/>
    </reaction>
</comment>
<evidence type="ECO:0000256" key="2">
    <source>
        <dbReference type="ARBA" id="ARBA00011971"/>
    </source>
</evidence>
<evidence type="ECO:0000256" key="4">
    <source>
        <dbReference type="ARBA" id="ARBA00022679"/>
    </source>
</evidence>
<keyword evidence="5 6" id="KW-0665">Pyrimidine biosynthesis</keyword>
<comment type="caution">
    <text evidence="8">The sequence shown here is derived from an EMBL/GenBank/DDBJ whole genome shotgun (WGS) entry which is preliminary data.</text>
</comment>
<dbReference type="Pfam" id="PF00156">
    <property type="entry name" value="Pribosyltran"/>
    <property type="match status" value="1"/>
</dbReference>
<dbReference type="SUPFAM" id="SSF53271">
    <property type="entry name" value="PRTase-like"/>
    <property type="match status" value="1"/>
</dbReference>
<dbReference type="EC" id="2.4.2.10" evidence="2 6"/>
<feature type="binding site" evidence="6">
    <location>
        <position position="126"/>
    </location>
    <ligand>
        <name>orotate</name>
        <dbReference type="ChEBI" id="CHEBI:30839"/>
    </ligand>
</feature>
<reference evidence="8 9" key="1">
    <citation type="submission" date="2016-11" db="EMBL/GenBank/DDBJ databases">
        <title>Comparative genomics of Acidibacillus ferroxidans species.</title>
        <authorList>
            <person name="Oliveira G."/>
            <person name="Nunes G."/>
            <person name="Oliveira R."/>
            <person name="Araujo F."/>
            <person name="Salim A."/>
            <person name="Scholte L."/>
            <person name="Morais D."/>
            <person name="Nancucheo I."/>
            <person name="Johnson D.B."/>
            <person name="Grail B."/>
            <person name="Bittencourt J."/>
            <person name="Valadares R."/>
        </authorList>
    </citation>
    <scope>NUCLEOTIDE SEQUENCE [LARGE SCALE GENOMIC DNA]</scope>
    <source>
        <strain evidence="8 9">Y002</strain>
    </source>
</reference>
<feature type="binding site" evidence="6">
    <location>
        <position position="96"/>
    </location>
    <ligand>
        <name>5-phospho-alpha-D-ribose 1-diphosphate</name>
        <dbReference type="ChEBI" id="CHEBI:58017"/>
        <note>ligand shared between dimeric partners</note>
    </ligand>
</feature>
<evidence type="ECO:0000259" key="7">
    <source>
        <dbReference type="Pfam" id="PF00156"/>
    </source>
</evidence>
<comment type="similarity">
    <text evidence="6">Belongs to the purine/pyrimidine phosphoribosyltransferase family. PyrE subfamily.</text>
</comment>
<keyword evidence="3 6" id="KW-0328">Glycosyltransferase</keyword>
<evidence type="ECO:0000256" key="3">
    <source>
        <dbReference type="ARBA" id="ARBA00022676"/>
    </source>
</evidence>
<keyword evidence="9" id="KW-1185">Reference proteome</keyword>
<evidence type="ECO:0000313" key="8">
    <source>
        <dbReference type="EMBL" id="PWI57328.1"/>
    </source>
</evidence>
<dbReference type="CDD" id="cd06223">
    <property type="entry name" value="PRTases_typeI"/>
    <property type="match status" value="1"/>
</dbReference>
<comment type="subunit">
    <text evidence="6">Homodimer.</text>
</comment>
<feature type="domain" description="Phosphoribosyltransferase" evidence="7">
    <location>
        <begin position="53"/>
        <end position="152"/>
    </location>
</feature>
<feature type="binding site" evidence="6">
    <location>
        <position position="102"/>
    </location>
    <ligand>
        <name>5-phospho-alpha-D-ribose 1-diphosphate</name>
        <dbReference type="ChEBI" id="CHEBI:58017"/>
        <note>ligand shared between dimeric partners</note>
    </ligand>
</feature>
<dbReference type="Gene3D" id="3.40.50.2020">
    <property type="match status" value="1"/>
</dbReference>
<keyword evidence="6" id="KW-0460">Magnesium</keyword>